<dbReference type="AlphaFoldDB" id="A0A1G4EWN9"/>
<dbReference type="EMBL" id="FMAK01000052">
    <property type="protein sequence ID" value="SCB70422.1"/>
    <property type="molecule type" value="Genomic_DNA"/>
</dbReference>
<reference evidence="1 2" key="1">
    <citation type="submission" date="2016-08" db="EMBL/GenBank/DDBJ databases">
        <authorList>
            <person name="Seilhamer J.J."/>
        </authorList>
    </citation>
    <scope>NUCLEOTIDE SEQUENCE [LARGE SCALE GENOMIC DNA]</scope>
    <source>
        <strain evidence="1 2">SDA_GO95</strain>
    </source>
</reference>
<gene>
    <name evidence="1" type="ORF">BWGO95_04592</name>
</gene>
<dbReference type="Proteomes" id="UP000195696">
    <property type="component" value="Unassembled WGS sequence"/>
</dbReference>
<sequence>MVEVKKTLLSLENAVTIERIGQKLSSGESIDASDYLEVVEITIYDEGATVTEDVLLKSLSKVRELQEIVARLKTD</sequence>
<proteinExistence type="predicted"/>
<evidence type="ECO:0000313" key="2">
    <source>
        <dbReference type="Proteomes" id="UP000195696"/>
    </source>
</evidence>
<organism evidence="1 2">
    <name type="scientific">Bacillus mycoides</name>
    <dbReference type="NCBI Taxonomy" id="1405"/>
    <lineage>
        <taxon>Bacteria</taxon>
        <taxon>Bacillati</taxon>
        <taxon>Bacillota</taxon>
        <taxon>Bacilli</taxon>
        <taxon>Bacillales</taxon>
        <taxon>Bacillaceae</taxon>
        <taxon>Bacillus</taxon>
        <taxon>Bacillus cereus group</taxon>
    </lineage>
</organism>
<accession>A0A1G4EWN9</accession>
<protein>
    <submittedName>
        <fullName evidence="1">Uncharacterized protein</fullName>
    </submittedName>
</protein>
<evidence type="ECO:0000313" key="1">
    <source>
        <dbReference type="EMBL" id="SCB70422.1"/>
    </source>
</evidence>
<dbReference type="RefSeq" id="WP_016106254.1">
    <property type="nucleotide sequence ID" value="NZ_FMAK01000052.1"/>
</dbReference>
<name>A0A1G4EWN9_BACMY</name>